<feature type="domain" description="Phosphofurin acidic cluster sorting protein 1/2 C-terminal" evidence="4">
    <location>
        <begin position="468"/>
        <end position="763"/>
    </location>
</feature>
<evidence type="ECO:0000256" key="3">
    <source>
        <dbReference type="SAM" id="MobiDB-lite"/>
    </source>
</evidence>
<feature type="compositionally biased region" description="Low complexity" evidence="3">
    <location>
        <begin position="764"/>
        <end position="786"/>
    </location>
</feature>
<dbReference type="EMBL" id="MUJZ01030121">
    <property type="protein sequence ID" value="OTF77966.1"/>
    <property type="molecule type" value="Genomic_DNA"/>
</dbReference>
<proteinExistence type="inferred from homology"/>
<evidence type="ECO:0000256" key="1">
    <source>
        <dbReference type="ARBA" id="ARBA00008590"/>
    </source>
</evidence>
<dbReference type="GO" id="GO:0072659">
    <property type="term" value="P:protein localization to plasma membrane"/>
    <property type="evidence" value="ECO:0007669"/>
    <property type="project" value="TreeGrafter"/>
</dbReference>
<feature type="region of interest" description="Disordered" evidence="3">
    <location>
        <begin position="904"/>
        <end position="927"/>
    </location>
</feature>
<dbReference type="InterPro" id="IPR057541">
    <property type="entry name" value="PACS1/2_N"/>
</dbReference>
<dbReference type="PANTHER" id="PTHR13280">
    <property type="entry name" value="PHOSPHOFURIN ACIDIC CLUSTER SORTING PROTEIN"/>
    <property type="match status" value="1"/>
</dbReference>
<feature type="domain" description="Phosphofurin acidic cluster sorting protein 1/2 N-terminal C2" evidence="5">
    <location>
        <begin position="12"/>
        <end position="184"/>
    </location>
</feature>
<feature type="region of interest" description="Disordered" evidence="3">
    <location>
        <begin position="362"/>
        <end position="393"/>
    </location>
</feature>
<keyword evidence="7" id="KW-1185">Reference proteome</keyword>
<dbReference type="Proteomes" id="UP000194236">
    <property type="component" value="Unassembled WGS sequence"/>
</dbReference>
<dbReference type="OrthoDB" id="28829at2759"/>
<accession>A0A1Y3BEC9</accession>
<comment type="similarity">
    <text evidence="1">Belongs to the PACS family.</text>
</comment>
<sequence length="927" mass="106316">MSSTTMWSNKPVKMKLFGAWEIDKTPSDCIPRLCSLNITRLTFNKSLGTDVTGFMVAVKMQNSKRILRSNEITVPSPSTNQSNISHEQQFEIELDLSFTLQYPHFIKRNRNHLQIILQRRKKYKNKAILGYKTLACGLIDMVEVLQRSTISEKTLDLIGHVKDMGKNDIIARITISSLKSQPIDQDNSNLRRGKVSIDRPDVYSDDDDFTSAEDGSDSETIEEGNNVLFHRKLNDRKSRKLFANNEKFRSVVPTNVQQRNLKQKFISLLKKFRLPDSEAYDSEEKFQEALEKELMSSAQEPPDIDEFFDDEEIDDLDYMTDSGQEFDDVSISSTPKPSLRPFFSSCTLVGQDKSYVFPVAEPTAKRDEGQETSGTDATPETLDTSQKQTTFESDNTLIVPTTIQSHKKKISFDKEPKRTRLFPRDNNKDNKNHHCREKEKKSLHATMSLLSTNYHKDDINTNASKEFVLDQLNKVFPPSEEQTIPDEIIFVNLSECLQQSLLQMLERTHRVIGTNTVNDVKISFNFLWNRMQKFCNNNNLKISTPIKLLLIGSDPYVNSFLRYYVELLANKSPEWQNFFRFYIIPINYLYHNYHPHHHQSSYYGSNMLHKYLASIDHTYSQCFFPKQAIKDQDSSRFTTENINNNPSSSIDNAMNEFYQKIVNFMNNAQTLIQIPIAEAMVTYKDKTFDDESNQVFIPFICDVKIGLADHVSHSVEEESFNFSTVAINPSSSSNMQQQQQQQQQQALGMIDKCITSPTFNTKDQQQQQHHSSTPPNSPSMTAPTTANQHRRNRKVVMRLGKKKEKDVDNKCPRQTIEGICRLVCSYKTSQSPIKLIIDGVEYSGVKFFQLTPQWQTQVKFFPVVIYANNPPLPSVTLAQPFTTSSSSSATATTTTTIMDKDVIAPSQQHNGGGQNDNYHRVPRFEHH</sequence>
<evidence type="ECO:0000259" key="5">
    <source>
        <dbReference type="Pfam" id="PF25332"/>
    </source>
</evidence>
<reference evidence="6 7" key="1">
    <citation type="submission" date="2017-03" db="EMBL/GenBank/DDBJ databases">
        <title>Genome Survey of Euroglyphus maynei.</title>
        <authorList>
            <person name="Arlian L.G."/>
            <person name="Morgan M.S."/>
            <person name="Rider S.D."/>
        </authorList>
    </citation>
    <scope>NUCLEOTIDE SEQUENCE [LARGE SCALE GENOMIC DNA]</scope>
    <source>
        <strain evidence="6">Arlian Lab</strain>
        <tissue evidence="6">Whole body</tissue>
    </source>
</reference>
<name>A0A1Y3BEC9_EURMA</name>
<comment type="caution">
    <text evidence="6">The sequence shown here is derived from an EMBL/GenBank/DDBJ whole genome shotgun (WGS) entry which is preliminary data.</text>
</comment>
<dbReference type="PANTHER" id="PTHR13280:SF17">
    <property type="entry name" value="KRUEPPEL TARGET AT 95D, ISOFORM A"/>
    <property type="match status" value="1"/>
</dbReference>
<keyword evidence="2" id="KW-0597">Phosphoprotein</keyword>
<feature type="region of interest" description="Disordered" evidence="3">
    <location>
        <begin position="728"/>
        <end position="747"/>
    </location>
</feature>
<dbReference type="Pfam" id="PF10254">
    <property type="entry name" value="Pacs-1"/>
    <property type="match status" value="2"/>
</dbReference>
<feature type="compositionally biased region" description="Basic and acidic residues" evidence="3">
    <location>
        <begin position="917"/>
        <end position="927"/>
    </location>
</feature>
<feature type="compositionally biased region" description="Low complexity" evidence="3">
    <location>
        <begin position="736"/>
        <end position="745"/>
    </location>
</feature>
<feature type="compositionally biased region" description="Polar residues" evidence="3">
    <location>
        <begin position="371"/>
        <end position="393"/>
    </location>
</feature>
<dbReference type="Pfam" id="PF25332">
    <property type="entry name" value="C2_PACS_N"/>
    <property type="match status" value="1"/>
</dbReference>
<evidence type="ECO:0000259" key="4">
    <source>
        <dbReference type="Pfam" id="PF10254"/>
    </source>
</evidence>
<evidence type="ECO:0000313" key="7">
    <source>
        <dbReference type="Proteomes" id="UP000194236"/>
    </source>
</evidence>
<protein>
    <submittedName>
        <fullName evidence="6">Phosphofurin acidic cluster sorting protein 1-like protein</fullName>
    </submittedName>
</protein>
<feature type="region of interest" description="Disordered" evidence="3">
    <location>
        <begin position="760"/>
        <end position="793"/>
    </location>
</feature>
<organism evidence="6 7">
    <name type="scientific">Euroglyphus maynei</name>
    <name type="common">Mayne's house dust mite</name>
    <dbReference type="NCBI Taxonomy" id="6958"/>
    <lineage>
        <taxon>Eukaryota</taxon>
        <taxon>Metazoa</taxon>
        <taxon>Ecdysozoa</taxon>
        <taxon>Arthropoda</taxon>
        <taxon>Chelicerata</taxon>
        <taxon>Arachnida</taxon>
        <taxon>Acari</taxon>
        <taxon>Acariformes</taxon>
        <taxon>Sarcoptiformes</taxon>
        <taxon>Astigmata</taxon>
        <taxon>Psoroptidia</taxon>
        <taxon>Analgoidea</taxon>
        <taxon>Pyroglyphidae</taxon>
        <taxon>Pyroglyphinae</taxon>
        <taxon>Euroglyphus</taxon>
    </lineage>
</organism>
<evidence type="ECO:0000256" key="2">
    <source>
        <dbReference type="ARBA" id="ARBA00022553"/>
    </source>
</evidence>
<gene>
    <name evidence="6" type="ORF">BLA29_000022</name>
</gene>
<evidence type="ECO:0000313" key="6">
    <source>
        <dbReference type="EMBL" id="OTF77966.1"/>
    </source>
</evidence>
<dbReference type="InterPro" id="IPR019381">
    <property type="entry name" value="PACS1/2_C"/>
</dbReference>
<feature type="domain" description="Phosphofurin acidic cluster sorting protein 1/2 C-terminal" evidence="4">
    <location>
        <begin position="773"/>
        <end position="868"/>
    </location>
</feature>
<dbReference type="AlphaFoldDB" id="A0A1Y3BEC9"/>